<dbReference type="CDD" id="cd00085">
    <property type="entry name" value="HNHc"/>
    <property type="match status" value="1"/>
</dbReference>
<proteinExistence type="predicted"/>
<keyword evidence="4" id="KW-1185">Reference proteome</keyword>
<feature type="compositionally biased region" description="Low complexity" evidence="1">
    <location>
        <begin position="369"/>
        <end position="399"/>
    </location>
</feature>
<dbReference type="EMBL" id="SMKL01000083">
    <property type="protein sequence ID" value="TDC47052.1"/>
    <property type="molecule type" value="Genomic_DNA"/>
</dbReference>
<gene>
    <name evidence="3" type="ORF">E1212_25395</name>
</gene>
<feature type="compositionally biased region" description="Low complexity" evidence="1">
    <location>
        <begin position="407"/>
        <end position="473"/>
    </location>
</feature>
<dbReference type="InterPro" id="IPR003870">
    <property type="entry name" value="DUF222"/>
</dbReference>
<dbReference type="Gene3D" id="1.10.30.50">
    <property type="match status" value="1"/>
</dbReference>
<feature type="region of interest" description="Disordered" evidence="1">
    <location>
        <begin position="613"/>
        <end position="643"/>
    </location>
</feature>
<dbReference type="OrthoDB" id="5140334at2"/>
<dbReference type="InterPro" id="IPR003615">
    <property type="entry name" value="HNH_nuc"/>
</dbReference>
<dbReference type="Pfam" id="PF02720">
    <property type="entry name" value="DUF222"/>
    <property type="match status" value="1"/>
</dbReference>
<dbReference type="AlphaFoldDB" id="A0A4R4RF12"/>
<feature type="compositionally biased region" description="Basic and acidic residues" evidence="1">
    <location>
        <begin position="625"/>
        <end position="643"/>
    </location>
</feature>
<comment type="caution">
    <text evidence="3">The sequence shown here is derived from an EMBL/GenBank/DDBJ whole genome shotgun (WGS) entry which is preliminary data.</text>
</comment>
<evidence type="ECO:0000259" key="2">
    <source>
        <dbReference type="SMART" id="SM00507"/>
    </source>
</evidence>
<feature type="domain" description="HNH nuclease" evidence="2">
    <location>
        <begin position="547"/>
        <end position="599"/>
    </location>
</feature>
<sequence length="643" mass="66122">MWTTPRTPPRCGNPPRAGVELILSVGAGKIIRTFEFAAPPEVVPGFGPAEPDGWAEPVDADTRALLDGLAASYAAASAAGALPFAVEELPPGPELAGLLARHDVSQPVDGYDVVEAVAAWERLAAWVAAGQAKALAELASRAEVRPAETGYRSVDPITNSAVVVAGRCRLTARQAEYLVGHAVLLVEDFPDTWAALLAGLIDLRRARVVTDELGGQDPGVRRRVEAAVLPRAALLDSVALHKLIKRLLHELAPVEAAERHAIARESRYVAVTAASDGMAHLEALLRAEDAMALDTVLTVAAADATRADAAAGGPVRTKDQRRADALAELGWAALAACAGPASGNAATGRAAPSSAVGTAQDRAAPELVPGRAAAPGNATTGNAAPTSAVATATARGRAAPELVPGRAAAPGNAATGNAAPTSAVATATARGRAAPEPAPNRAAAPGNAATGQAATGNAAPTSAVGTATATVGGPARRRRPVNVHVTIPFGSLIGLSDEPGELDGYGFITAQIARTLAAEGVWTWLTTDPGTGHLLDLGRTRYRPTKALADFVAARDRTCRTPGCHRPARACDLDHIEPFTTGGSTCAANCHALCRTHHLLKHHANWTVTRHPDGTTRWTSPTGHTYERPPERIGPVDRADPPG</sequence>
<dbReference type="SMART" id="SM00507">
    <property type="entry name" value="HNHc"/>
    <property type="match status" value="1"/>
</dbReference>
<evidence type="ECO:0000256" key="1">
    <source>
        <dbReference type="SAM" id="MobiDB-lite"/>
    </source>
</evidence>
<name>A0A4R4RF12_9ACTN</name>
<protein>
    <submittedName>
        <fullName evidence="3">DUF222 domain-containing protein</fullName>
    </submittedName>
</protein>
<dbReference type="Proteomes" id="UP000295621">
    <property type="component" value="Unassembled WGS sequence"/>
</dbReference>
<feature type="region of interest" description="Disordered" evidence="1">
    <location>
        <begin position="342"/>
        <end position="473"/>
    </location>
</feature>
<evidence type="ECO:0000313" key="4">
    <source>
        <dbReference type="Proteomes" id="UP000295621"/>
    </source>
</evidence>
<organism evidence="3 4">
    <name type="scientific">Jiangella ureilytica</name>
    <dbReference type="NCBI Taxonomy" id="2530374"/>
    <lineage>
        <taxon>Bacteria</taxon>
        <taxon>Bacillati</taxon>
        <taxon>Actinomycetota</taxon>
        <taxon>Actinomycetes</taxon>
        <taxon>Jiangellales</taxon>
        <taxon>Jiangellaceae</taxon>
        <taxon>Jiangella</taxon>
    </lineage>
</organism>
<reference evidence="3 4" key="1">
    <citation type="submission" date="2019-02" db="EMBL/GenBank/DDBJ databases">
        <title>Draft genome sequences of novel Actinobacteria.</title>
        <authorList>
            <person name="Sahin N."/>
            <person name="Ay H."/>
            <person name="Saygin H."/>
        </authorList>
    </citation>
    <scope>NUCLEOTIDE SEQUENCE [LARGE SCALE GENOMIC DNA]</scope>
    <source>
        <strain evidence="3 4">KC603</strain>
    </source>
</reference>
<evidence type="ECO:0000313" key="3">
    <source>
        <dbReference type="EMBL" id="TDC47052.1"/>
    </source>
</evidence>
<accession>A0A4R4RF12</accession>